<keyword evidence="2" id="KW-0808">Transferase</keyword>
<feature type="domain" description="Erythromycin biosynthesis protein CIII-like C-terminal" evidence="6">
    <location>
        <begin position="399"/>
        <end position="499"/>
    </location>
</feature>
<dbReference type="Pfam" id="PF03033">
    <property type="entry name" value="Glyco_transf_28"/>
    <property type="match status" value="1"/>
</dbReference>
<dbReference type="GO" id="GO:0016906">
    <property type="term" value="F:sterol 3-beta-glucosyltransferase activity"/>
    <property type="evidence" value="ECO:0007669"/>
    <property type="project" value="UniProtKB-ARBA"/>
</dbReference>
<dbReference type="EMBL" id="ML732298">
    <property type="protein sequence ID" value="KAB8070559.1"/>
    <property type="molecule type" value="Genomic_DNA"/>
</dbReference>
<evidence type="ECO:0000259" key="6">
    <source>
        <dbReference type="Pfam" id="PF06722"/>
    </source>
</evidence>
<feature type="region of interest" description="Disordered" evidence="4">
    <location>
        <begin position="1"/>
        <end position="23"/>
    </location>
</feature>
<dbReference type="AlphaFoldDB" id="A0A5N5WQI2"/>
<keyword evidence="3" id="KW-0443">Lipid metabolism</keyword>
<dbReference type="InterPro" id="IPR002213">
    <property type="entry name" value="UDP_glucos_trans"/>
</dbReference>
<dbReference type="CDD" id="cd03784">
    <property type="entry name" value="GT1_Gtf-like"/>
    <property type="match status" value="1"/>
</dbReference>
<keyword evidence="8" id="KW-1185">Reference proteome</keyword>
<dbReference type="SUPFAM" id="SSF53756">
    <property type="entry name" value="UDP-Glycosyltransferase/glycogen phosphorylase"/>
    <property type="match status" value="1"/>
</dbReference>
<evidence type="ECO:0000313" key="7">
    <source>
        <dbReference type="EMBL" id="KAB8070559.1"/>
    </source>
</evidence>
<dbReference type="FunFam" id="3.40.50.2000:FF:000100">
    <property type="entry name" value="Glycosyltransferase family 1 protein"/>
    <property type="match status" value="1"/>
</dbReference>
<dbReference type="PANTHER" id="PTHR48050:SF13">
    <property type="entry name" value="STEROL 3-BETA-GLUCOSYLTRANSFERASE UGT80A2"/>
    <property type="match status" value="1"/>
</dbReference>
<evidence type="ECO:0000256" key="2">
    <source>
        <dbReference type="ARBA" id="ARBA00022679"/>
    </source>
</evidence>
<dbReference type="PANTHER" id="PTHR48050">
    <property type="entry name" value="STEROL 3-BETA-GLUCOSYLTRANSFERASE"/>
    <property type="match status" value="1"/>
</dbReference>
<dbReference type="GO" id="GO:0006629">
    <property type="term" value="P:lipid metabolic process"/>
    <property type="evidence" value="ECO:0007669"/>
    <property type="project" value="UniProtKB-KW"/>
</dbReference>
<evidence type="ECO:0000313" key="8">
    <source>
        <dbReference type="Proteomes" id="UP000326565"/>
    </source>
</evidence>
<protein>
    <submittedName>
        <fullName evidence="7">Uncharacterized protein</fullName>
    </submittedName>
</protein>
<gene>
    <name evidence="7" type="ORF">BDV29DRAFT_197951</name>
</gene>
<accession>A0A5N5WQI2</accession>
<evidence type="ECO:0000256" key="1">
    <source>
        <dbReference type="ARBA" id="ARBA00004184"/>
    </source>
</evidence>
<organism evidence="7 8">
    <name type="scientific">Aspergillus leporis</name>
    <dbReference type="NCBI Taxonomy" id="41062"/>
    <lineage>
        <taxon>Eukaryota</taxon>
        <taxon>Fungi</taxon>
        <taxon>Dikarya</taxon>
        <taxon>Ascomycota</taxon>
        <taxon>Pezizomycotina</taxon>
        <taxon>Eurotiomycetes</taxon>
        <taxon>Eurotiomycetidae</taxon>
        <taxon>Eurotiales</taxon>
        <taxon>Aspergillaceae</taxon>
        <taxon>Aspergillus</taxon>
        <taxon>Aspergillus subgen. Circumdati</taxon>
    </lineage>
</organism>
<dbReference type="GO" id="GO:0012505">
    <property type="term" value="C:endomembrane system"/>
    <property type="evidence" value="ECO:0007669"/>
    <property type="project" value="UniProtKB-SubCell"/>
</dbReference>
<dbReference type="FunFam" id="3.40.50.2000:FF:000009">
    <property type="entry name" value="Sterol 3-beta-glucosyltransferase UGT80A2"/>
    <property type="match status" value="1"/>
</dbReference>
<dbReference type="InterPro" id="IPR004276">
    <property type="entry name" value="GlycoTrans_28_N"/>
</dbReference>
<evidence type="ECO:0000256" key="4">
    <source>
        <dbReference type="SAM" id="MobiDB-lite"/>
    </source>
</evidence>
<evidence type="ECO:0000256" key="3">
    <source>
        <dbReference type="ARBA" id="ARBA00023098"/>
    </source>
</evidence>
<reference evidence="7 8" key="1">
    <citation type="submission" date="2019-04" db="EMBL/GenBank/DDBJ databases">
        <title>Friends and foes A comparative genomics study of 23 Aspergillus species from section Flavi.</title>
        <authorList>
            <consortium name="DOE Joint Genome Institute"/>
            <person name="Kjaerbolling I."/>
            <person name="Vesth T."/>
            <person name="Frisvad J.C."/>
            <person name="Nybo J.L."/>
            <person name="Theobald S."/>
            <person name="Kildgaard S."/>
            <person name="Isbrandt T."/>
            <person name="Kuo A."/>
            <person name="Sato A."/>
            <person name="Lyhne E.K."/>
            <person name="Kogle M.E."/>
            <person name="Wiebenga A."/>
            <person name="Kun R.S."/>
            <person name="Lubbers R.J."/>
            <person name="Makela M.R."/>
            <person name="Barry K."/>
            <person name="Chovatia M."/>
            <person name="Clum A."/>
            <person name="Daum C."/>
            <person name="Haridas S."/>
            <person name="He G."/>
            <person name="LaButti K."/>
            <person name="Lipzen A."/>
            <person name="Mondo S."/>
            <person name="Riley R."/>
            <person name="Salamov A."/>
            <person name="Simmons B.A."/>
            <person name="Magnuson J.K."/>
            <person name="Henrissat B."/>
            <person name="Mortensen U.H."/>
            <person name="Larsen T.O."/>
            <person name="Devries R.P."/>
            <person name="Grigoriev I.V."/>
            <person name="Machida M."/>
            <person name="Baker S.E."/>
            <person name="Andersen M.R."/>
        </authorList>
    </citation>
    <scope>NUCLEOTIDE SEQUENCE [LARGE SCALE GENOMIC DNA]</scope>
    <source>
        <strain evidence="7 8">CBS 151.66</strain>
    </source>
</reference>
<sequence length="856" mass="93873">MANAGAPNISLAGSGGLQGHDGLDAEARVTDDGRVEIALNEDDPQVANLLDTLQRQLTRRPSAIQRKITQKSTIRLNVVIHVVGSRGDVQPFVRLGQELKRHGHRVRLATHEIFRDFVKNNGLEFFNIGGDPAELMSFMVKNPKLIPKMETLMRGSIGRRRKEIRTMIGGCWRSCIEAGEGDMMSDDAIRAPAFVADAIIANPPSFAHIHCAEKLGIPLHLMFTMPWSPTLAFPHPLANIRTRDAKPSVANIASYALTEMVIWQGVGDLINQFRRFELGLEQLDAMRAPSLVHRLHVPFTYLWSPSLLPKPPDWQEHIDVTGFSFLPGKDYHPPQDLADFLEAGPPPIYIGFGSIVVGDPDALTKTILDAVEMTGQRALVSKGWGSLGTETINRSDVFLLGNCPHDWLFQRVSCVIHHGGAGTTATGLVLGRPTVIVPFFGDQPFWGSLVALNQAGPSPIPHKRLTADRLADAIHFCLKPSTIQKARELSDRIREEDGARDAVDSFHRQLDLRHIQCSLCPDRPAVWRVRRTRILLSAFAATVLVEEKKLHPKDVKLYRKKGYSVKQGCAGAERVTGAMSSFFTGLFDLPVNAVQNISAPAADRFATNYNLPSCEARMAMLGPAAAVEPPLAPPQEEGMPNGEDTKSTFSLASTATTLSQEGTPSMVVKKNPLQKVGANMSYLGRRVSNWLVEVPMGITLFISQTSHCLPRSYNDRTVRDSPDAEVTGVRTGLVAAGKEFGCQVYDGVTGVVTHPSQGWRDGGCIGLVQGVGKSAGGLILKPNAGIWGVIGYPLLGIHREIERSYGAKREHYIVRSRIRQGVAESKAASQEERQAVLEKWSTFEKGVRLRHEKRSS</sequence>
<dbReference type="Pfam" id="PF06722">
    <property type="entry name" value="EryCIII-like_C"/>
    <property type="match status" value="1"/>
</dbReference>
<dbReference type="Gene3D" id="3.40.50.2000">
    <property type="entry name" value="Glycogen Phosphorylase B"/>
    <property type="match status" value="2"/>
</dbReference>
<dbReference type="InterPro" id="IPR010610">
    <property type="entry name" value="EryCIII-like_C"/>
</dbReference>
<evidence type="ECO:0000259" key="5">
    <source>
        <dbReference type="Pfam" id="PF03033"/>
    </source>
</evidence>
<proteinExistence type="predicted"/>
<feature type="domain" description="Glycosyltransferase family 28 N-terminal" evidence="5">
    <location>
        <begin position="78"/>
        <end position="149"/>
    </location>
</feature>
<dbReference type="InterPro" id="IPR050426">
    <property type="entry name" value="Glycosyltransferase_28"/>
</dbReference>
<name>A0A5N5WQI2_9EURO</name>
<dbReference type="OrthoDB" id="5835829at2759"/>
<dbReference type="GO" id="GO:0005975">
    <property type="term" value="P:carbohydrate metabolic process"/>
    <property type="evidence" value="ECO:0007669"/>
    <property type="project" value="InterPro"/>
</dbReference>
<comment type="subcellular location">
    <subcellularLocation>
        <location evidence="1">Endomembrane system</location>
        <topology evidence="1">Peripheral membrane protein</topology>
    </subcellularLocation>
</comment>
<dbReference type="Proteomes" id="UP000326565">
    <property type="component" value="Unassembled WGS sequence"/>
</dbReference>